<dbReference type="Pfam" id="PF00505">
    <property type="entry name" value="HMG_box"/>
    <property type="match status" value="1"/>
</dbReference>
<evidence type="ECO:0000256" key="4">
    <source>
        <dbReference type="SAM" id="MobiDB-lite"/>
    </source>
</evidence>
<evidence type="ECO:0000256" key="2">
    <source>
        <dbReference type="PROSITE-ProRule" id="PRU00267"/>
    </source>
</evidence>
<dbReference type="Proteomes" id="UP001164746">
    <property type="component" value="Chromosome 2"/>
</dbReference>
<gene>
    <name evidence="6" type="ORF">MAR_029883</name>
</gene>
<dbReference type="InterPro" id="IPR036910">
    <property type="entry name" value="HMG_box_dom_sf"/>
</dbReference>
<proteinExistence type="predicted"/>
<dbReference type="Gene3D" id="1.10.30.10">
    <property type="entry name" value="High mobility group box domain"/>
    <property type="match status" value="2"/>
</dbReference>
<evidence type="ECO:0000256" key="1">
    <source>
        <dbReference type="ARBA" id="ARBA00023125"/>
    </source>
</evidence>
<evidence type="ECO:0000313" key="7">
    <source>
        <dbReference type="Proteomes" id="UP001164746"/>
    </source>
</evidence>
<dbReference type="PANTHER" id="PTHR48112">
    <property type="entry name" value="HIGH MOBILITY GROUP PROTEIN DSP1"/>
    <property type="match status" value="1"/>
</dbReference>
<feature type="domain" description="HMG box" evidence="5">
    <location>
        <begin position="151"/>
        <end position="217"/>
    </location>
</feature>
<keyword evidence="3" id="KW-0175">Coiled coil</keyword>
<keyword evidence="7" id="KW-1185">Reference proteome</keyword>
<evidence type="ECO:0000259" key="5">
    <source>
        <dbReference type="PROSITE" id="PS50118"/>
    </source>
</evidence>
<keyword evidence="2" id="KW-0539">Nucleus</keyword>
<protein>
    <submittedName>
        <fullName evidence="6">TFAM-like protein</fullName>
    </submittedName>
</protein>
<dbReference type="InterPro" id="IPR050342">
    <property type="entry name" value="HMGB"/>
</dbReference>
<dbReference type="EMBL" id="CP111013">
    <property type="protein sequence ID" value="WAQ97193.1"/>
    <property type="molecule type" value="Genomic_DNA"/>
</dbReference>
<dbReference type="PROSITE" id="PS50118">
    <property type="entry name" value="HMG_BOX_2"/>
    <property type="match status" value="2"/>
</dbReference>
<feature type="DNA-binding region" description="HMG box" evidence="2">
    <location>
        <begin position="46"/>
        <end position="114"/>
    </location>
</feature>
<organism evidence="6 7">
    <name type="scientific">Mya arenaria</name>
    <name type="common">Soft-shell clam</name>
    <dbReference type="NCBI Taxonomy" id="6604"/>
    <lineage>
        <taxon>Eukaryota</taxon>
        <taxon>Metazoa</taxon>
        <taxon>Spiralia</taxon>
        <taxon>Lophotrochozoa</taxon>
        <taxon>Mollusca</taxon>
        <taxon>Bivalvia</taxon>
        <taxon>Autobranchia</taxon>
        <taxon>Heteroconchia</taxon>
        <taxon>Euheterodonta</taxon>
        <taxon>Imparidentia</taxon>
        <taxon>Neoheterodontei</taxon>
        <taxon>Myida</taxon>
        <taxon>Myoidea</taxon>
        <taxon>Myidae</taxon>
        <taxon>Mya</taxon>
    </lineage>
</organism>
<reference evidence="6" key="1">
    <citation type="submission" date="2022-11" db="EMBL/GenBank/DDBJ databases">
        <title>Centuries of genome instability and evolution in soft-shell clam transmissible cancer (bioRxiv).</title>
        <authorList>
            <person name="Hart S.F.M."/>
            <person name="Yonemitsu M.A."/>
            <person name="Giersch R.M."/>
            <person name="Beal B.F."/>
            <person name="Arriagada G."/>
            <person name="Davis B.W."/>
            <person name="Ostrander E.A."/>
            <person name="Goff S.P."/>
            <person name="Metzger M.J."/>
        </authorList>
    </citation>
    <scope>NUCLEOTIDE SEQUENCE</scope>
    <source>
        <strain evidence="6">MELC-2E11</strain>
        <tissue evidence="6">Siphon/mantle</tissue>
    </source>
</reference>
<evidence type="ECO:0000313" key="6">
    <source>
        <dbReference type="EMBL" id="WAQ97193.1"/>
    </source>
</evidence>
<name>A0ABY7DJY7_MYAAR</name>
<feature type="coiled-coil region" evidence="3">
    <location>
        <begin position="103"/>
        <end position="147"/>
    </location>
</feature>
<dbReference type="SMART" id="SM00398">
    <property type="entry name" value="HMG"/>
    <property type="match status" value="2"/>
</dbReference>
<feature type="DNA-binding region" description="HMG box" evidence="2">
    <location>
        <begin position="151"/>
        <end position="217"/>
    </location>
</feature>
<dbReference type="PANTHER" id="PTHR48112:SF22">
    <property type="entry name" value="MITOCHONDRIAL TRANSCRIPTION FACTOR A, ISOFORM B"/>
    <property type="match status" value="1"/>
</dbReference>
<feature type="compositionally biased region" description="Basic and acidic residues" evidence="4">
    <location>
        <begin position="376"/>
        <end position="385"/>
    </location>
</feature>
<feature type="domain" description="HMG box" evidence="5">
    <location>
        <begin position="46"/>
        <end position="114"/>
    </location>
</feature>
<dbReference type="SUPFAM" id="SSF47095">
    <property type="entry name" value="HMG-box"/>
    <property type="match status" value="2"/>
</dbReference>
<feature type="region of interest" description="Disordered" evidence="4">
    <location>
        <begin position="357"/>
        <end position="385"/>
    </location>
</feature>
<dbReference type="Pfam" id="PF09011">
    <property type="entry name" value="HMG_box_2"/>
    <property type="match status" value="1"/>
</dbReference>
<accession>A0ABY7DJY7</accession>
<keyword evidence="1 2" id="KW-0238">DNA-binding</keyword>
<dbReference type="InterPro" id="IPR009071">
    <property type="entry name" value="HMG_box_dom"/>
</dbReference>
<sequence>MARSMLAAYTNIRPLGELLCNGWPRIIANDLRCLSTTPCCCIAEKPKRPDNVYFQYRLKVKDEVDRLYPEKSVSEKAKIYGDMYRKLPDAEKQTLAANYALLVSKYQEQIKAWKNSLSKEEITILEKQNQEKAKQKKKRKIKKLLKENEKPKRPAAPFFIFYKEHLPQKGEGIDGYRQAVADASEQWKGMSESQKKVYYDQAAKLFEDYQHQMHVWETQMLKEGKHELVRAKTLEKFNQEKKKMHEVQIQHDVKSQAKKGAVLEHNAHTRDEHFREIVATRLLYPLCSFTLEMFELALVLEDGHKLEEADGPQCQDCVGDTEVRLHRILVIQGVQFHGIGGDGQVLEQEVGEVRTRGVCTRQHPTSEDNEIDEGLLDDHNPCLLP</sequence>
<evidence type="ECO:0000256" key="3">
    <source>
        <dbReference type="SAM" id="Coils"/>
    </source>
</evidence>